<evidence type="ECO:0000256" key="1">
    <source>
        <dbReference type="ARBA" id="ARBA00023015"/>
    </source>
</evidence>
<dbReference type="PRINTS" id="PR00046">
    <property type="entry name" value="SIGMA70FCT"/>
</dbReference>
<proteinExistence type="predicted"/>
<organism evidence="7 8">
    <name type="scientific">Crystallibacter crystallopoietes</name>
    <dbReference type="NCBI Taxonomy" id="37928"/>
    <lineage>
        <taxon>Bacteria</taxon>
        <taxon>Bacillati</taxon>
        <taxon>Actinomycetota</taxon>
        <taxon>Actinomycetes</taxon>
        <taxon>Micrococcales</taxon>
        <taxon>Micrococcaceae</taxon>
        <taxon>Crystallibacter</taxon>
    </lineage>
</organism>
<name>A0A1H1E7L4_9MICC</name>
<evidence type="ECO:0000313" key="7">
    <source>
        <dbReference type="EMBL" id="SDQ84654.1"/>
    </source>
</evidence>
<dbReference type="GO" id="GO:0016987">
    <property type="term" value="F:sigma factor activity"/>
    <property type="evidence" value="ECO:0007669"/>
    <property type="project" value="UniProtKB-KW"/>
</dbReference>
<dbReference type="RefSeq" id="WP_074700974.1">
    <property type="nucleotide sequence ID" value="NZ_CP018863.1"/>
</dbReference>
<dbReference type="PANTHER" id="PTHR30385">
    <property type="entry name" value="SIGMA FACTOR F FLAGELLAR"/>
    <property type="match status" value="1"/>
</dbReference>
<evidence type="ECO:0000259" key="5">
    <source>
        <dbReference type="Pfam" id="PF04542"/>
    </source>
</evidence>
<dbReference type="CDD" id="cd06171">
    <property type="entry name" value="Sigma70_r4"/>
    <property type="match status" value="1"/>
</dbReference>
<evidence type="ECO:0000256" key="4">
    <source>
        <dbReference type="ARBA" id="ARBA00023163"/>
    </source>
</evidence>
<dbReference type="Pfam" id="PF04545">
    <property type="entry name" value="Sigma70_r4"/>
    <property type="match status" value="1"/>
</dbReference>
<dbReference type="STRING" id="37928.SAMN04489742_2799"/>
<accession>A0A1H1E7L4</accession>
<gene>
    <name evidence="7" type="ORF">SAMN04489742_2799</name>
</gene>
<feature type="domain" description="RNA polymerase sigma-70 region 2" evidence="5">
    <location>
        <begin position="34"/>
        <end position="97"/>
    </location>
</feature>
<dbReference type="InterPro" id="IPR036388">
    <property type="entry name" value="WH-like_DNA-bd_sf"/>
</dbReference>
<dbReference type="OrthoDB" id="9804285at2"/>
<dbReference type="InterPro" id="IPR013325">
    <property type="entry name" value="RNA_pol_sigma_r2"/>
</dbReference>
<dbReference type="AlphaFoldDB" id="A0A1H1E7L4"/>
<dbReference type="GO" id="GO:0006352">
    <property type="term" value="P:DNA-templated transcription initiation"/>
    <property type="evidence" value="ECO:0007669"/>
    <property type="project" value="InterPro"/>
</dbReference>
<dbReference type="InterPro" id="IPR014284">
    <property type="entry name" value="RNA_pol_sigma-70_dom"/>
</dbReference>
<evidence type="ECO:0000256" key="3">
    <source>
        <dbReference type="ARBA" id="ARBA00023125"/>
    </source>
</evidence>
<dbReference type="EMBL" id="FNKH01000002">
    <property type="protein sequence ID" value="SDQ84654.1"/>
    <property type="molecule type" value="Genomic_DNA"/>
</dbReference>
<dbReference type="InterPro" id="IPR000943">
    <property type="entry name" value="RNA_pol_sigma70"/>
</dbReference>
<reference evidence="7 8" key="1">
    <citation type="submission" date="2016-10" db="EMBL/GenBank/DDBJ databases">
        <authorList>
            <person name="de Groot N.N."/>
        </authorList>
    </citation>
    <scope>NUCLEOTIDE SEQUENCE [LARGE SCALE GENOMIC DNA]</scope>
    <source>
        <strain evidence="7 8">DSM 20117</strain>
    </source>
</reference>
<keyword evidence="2" id="KW-0731">Sigma factor</keyword>
<evidence type="ECO:0000259" key="6">
    <source>
        <dbReference type="Pfam" id="PF04545"/>
    </source>
</evidence>
<protein>
    <submittedName>
        <fullName evidence="7">RNA polymerase sigma-B factor</fullName>
    </submittedName>
</protein>
<dbReference type="KEGG" id="acry:AC20117_03465"/>
<dbReference type="Gene3D" id="1.10.10.10">
    <property type="entry name" value="Winged helix-like DNA-binding domain superfamily/Winged helix DNA-binding domain"/>
    <property type="match status" value="2"/>
</dbReference>
<evidence type="ECO:0000313" key="8">
    <source>
        <dbReference type="Proteomes" id="UP000181917"/>
    </source>
</evidence>
<dbReference type="InterPro" id="IPR007630">
    <property type="entry name" value="RNA_pol_sigma70_r4"/>
</dbReference>
<keyword evidence="1" id="KW-0805">Transcription regulation</keyword>
<dbReference type="InterPro" id="IPR013324">
    <property type="entry name" value="RNA_pol_sigma_r3/r4-like"/>
</dbReference>
<dbReference type="SUPFAM" id="SSF88659">
    <property type="entry name" value="Sigma3 and sigma4 domains of RNA polymerase sigma factors"/>
    <property type="match status" value="2"/>
</dbReference>
<keyword evidence="8" id="KW-1185">Reference proteome</keyword>
<dbReference type="Proteomes" id="UP000181917">
    <property type="component" value="Unassembled WGS sequence"/>
</dbReference>
<dbReference type="Gene3D" id="1.20.120.1810">
    <property type="match status" value="1"/>
</dbReference>
<dbReference type="NCBIfam" id="TIGR02937">
    <property type="entry name" value="sigma70-ECF"/>
    <property type="match status" value="1"/>
</dbReference>
<dbReference type="InterPro" id="IPR007627">
    <property type="entry name" value="RNA_pol_sigma70_r2"/>
</dbReference>
<keyword evidence="4" id="KW-0804">Transcription</keyword>
<feature type="domain" description="RNA polymerase sigma-70 region 4" evidence="6">
    <location>
        <begin position="192"/>
        <end position="240"/>
    </location>
</feature>
<keyword evidence="3" id="KW-0238">DNA-binding</keyword>
<dbReference type="GO" id="GO:0003677">
    <property type="term" value="F:DNA binding"/>
    <property type="evidence" value="ECO:0007669"/>
    <property type="project" value="UniProtKB-KW"/>
</dbReference>
<dbReference type="PANTHER" id="PTHR30385:SF4">
    <property type="entry name" value="RNA POLYMERASE SIGMA-E FACTOR"/>
    <property type="match status" value="1"/>
</dbReference>
<sequence>MQLATSNNKVLFRQARRAKGSLRRALEEELVLGHLDIAETAARNYVGTGRELDDLKQVARMGLLKAVRGFDPERGTDFPAYAMPTVTGELKRYLRDSCWVIRPPRHIQDLRTAVAKAGPALAQRLGRDPFLSELADELGESLESVAEALNCQSSLRPESLEADTDGRNLADLLGGADNRLDKAEERLMLRGAIRELSRREQQLLYYRYFEEESQQRVGERVGMTQMQVSRALARILVKLQRQLLEDHDADNGASVRTA</sequence>
<evidence type="ECO:0000256" key="2">
    <source>
        <dbReference type="ARBA" id="ARBA00023082"/>
    </source>
</evidence>
<dbReference type="SUPFAM" id="SSF88946">
    <property type="entry name" value="Sigma2 domain of RNA polymerase sigma factors"/>
    <property type="match status" value="1"/>
</dbReference>
<dbReference type="Pfam" id="PF04542">
    <property type="entry name" value="Sigma70_r2"/>
    <property type="match status" value="1"/>
</dbReference>